<keyword evidence="1" id="KW-0472">Membrane</keyword>
<evidence type="ECO:0000256" key="1">
    <source>
        <dbReference type="SAM" id="Phobius"/>
    </source>
</evidence>
<accession>A0A432YTL2</accession>
<reference evidence="2 3" key="1">
    <citation type="journal article" date="2011" name="Front. Microbiol.">
        <title>Genomic signatures of strain selection and enhancement in Bacillus atrophaeus var. globigii, a historical biowarfare simulant.</title>
        <authorList>
            <person name="Gibbons H.S."/>
            <person name="Broomall S.M."/>
            <person name="McNew L.A."/>
            <person name="Daligault H."/>
            <person name="Chapman C."/>
            <person name="Bruce D."/>
            <person name="Karavis M."/>
            <person name="Krepps M."/>
            <person name="McGregor P.A."/>
            <person name="Hong C."/>
            <person name="Park K.H."/>
            <person name="Akmal A."/>
            <person name="Feldman A."/>
            <person name="Lin J.S."/>
            <person name="Chang W.E."/>
            <person name="Higgs B.W."/>
            <person name="Demirev P."/>
            <person name="Lindquist J."/>
            <person name="Liem A."/>
            <person name="Fochler E."/>
            <person name="Read T.D."/>
            <person name="Tapia R."/>
            <person name="Johnson S."/>
            <person name="Bishop-Lilly K.A."/>
            <person name="Detter C."/>
            <person name="Han C."/>
            <person name="Sozhamannan S."/>
            <person name="Rosenzweig C.N."/>
            <person name="Skowronski E.W."/>
        </authorList>
    </citation>
    <scope>NUCLEOTIDE SEQUENCE [LARGE SCALE GENOMIC DNA]</scope>
    <source>
        <strain evidence="2 3">TPS4-2</strain>
    </source>
</reference>
<keyword evidence="1" id="KW-1133">Transmembrane helix</keyword>
<keyword evidence="1" id="KW-0812">Transmembrane</keyword>
<gene>
    <name evidence="2" type="ORF">CWI73_05075</name>
</gene>
<protein>
    <submittedName>
        <fullName evidence="2">Signaling protein</fullName>
    </submittedName>
</protein>
<dbReference type="AlphaFoldDB" id="A0A432YTL2"/>
<comment type="caution">
    <text evidence="2">The sequence shown here is derived from an EMBL/GenBank/DDBJ whole genome shotgun (WGS) entry which is preliminary data.</text>
</comment>
<proteinExistence type="predicted"/>
<name>A0A432YTL2_9GAMM</name>
<evidence type="ECO:0000313" key="3">
    <source>
        <dbReference type="Proteomes" id="UP000288361"/>
    </source>
</evidence>
<dbReference type="Proteomes" id="UP000288361">
    <property type="component" value="Unassembled WGS sequence"/>
</dbReference>
<dbReference type="RefSeq" id="WP_053954187.1">
    <property type="nucleotide sequence ID" value="NZ_JBHUMT010000013.1"/>
</dbReference>
<dbReference type="EMBL" id="PIQA01000003">
    <property type="protein sequence ID" value="RUO66657.1"/>
    <property type="molecule type" value="Genomic_DNA"/>
</dbReference>
<feature type="transmembrane region" description="Helical" evidence="1">
    <location>
        <begin position="7"/>
        <end position="25"/>
    </location>
</feature>
<sequence length="143" mass="16326">MELKRKLIPVGIALAMIAVLFISWTPNWDSPEWMRSTKPFVSFSFNVEQADSRAAEELVIDIKNRLKVRHEWHVVKEKESQWQVQTKVTEDDTSIQLDASVFKEGSAVDHLIVRGEKAVANELADRLVSLLSSRIEKAHKDAD</sequence>
<organism evidence="2 3">
    <name type="scientific">Idiomarina piscisalsi</name>
    <dbReference type="NCBI Taxonomy" id="1096243"/>
    <lineage>
        <taxon>Bacteria</taxon>
        <taxon>Pseudomonadati</taxon>
        <taxon>Pseudomonadota</taxon>
        <taxon>Gammaproteobacteria</taxon>
        <taxon>Alteromonadales</taxon>
        <taxon>Idiomarinaceae</taxon>
        <taxon>Idiomarina</taxon>
    </lineage>
</organism>
<evidence type="ECO:0000313" key="2">
    <source>
        <dbReference type="EMBL" id="RUO66657.1"/>
    </source>
</evidence>